<sequence length="309" mass="35530">MPSGVPLSNIQDVYHEANVVDIHYKHFASHAQPIFFLPRLQFYECNIAFGGDGDPHELTILKPRSSPIEEIILYASAVSGPIMLAMLKTCEALKRLEYTQLCTRTAYRRVNPQQLTETLLLHADTLEDLFVNFDDPRDKRWEWEDHTDILYMGTRFSQLHSLKRLAISMQSITGILAGPPATNTSSPQMPLRVEEAPSLIECSPESLEYLKILACGEEIQEKAAELLRTVEKRQRFTKPTYIGFYFNRWLMKSEIDLRCGLPNLRLDIRYQDRKEHSDHLTLRGLRNQGLAVFATKYLVFTAQMLGKNI</sequence>
<name>A0AA35Q2B4_9HYPO</name>
<proteinExistence type="predicted"/>
<protein>
    <submittedName>
        <fullName evidence="1">Uncharacterized protein</fullName>
    </submittedName>
</protein>
<evidence type="ECO:0000313" key="2">
    <source>
        <dbReference type="Proteomes" id="UP001160390"/>
    </source>
</evidence>
<dbReference type="EMBL" id="CABFNP030001122">
    <property type="protein sequence ID" value="CAI6091396.1"/>
    <property type="molecule type" value="Genomic_DNA"/>
</dbReference>
<gene>
    <name evidence="1" type="ORF">CCHLO57077_00017486</name>
</gene>
<comment type="caution">
    <text evidence="1">The sequence shown here is derived from an EMBL/GenBank/DDBJ whole genome shotgun (WGS) entry which is preliminary data.</text>
</comment>
<dbReference type="Proteomes" id="UP001160390">
    <property type="component" value="Unassembled WGS sequence"/>
</dbReference>
<reference evidence="1" key="1">
    <citation type="submission" date="2023-01" db="EMBL/GenBank/DDBJ databases">
        <authorList>
            <person name="Piombo E."/>
        </authorList>
    </citation>
    <scope>NUCLEOTIDE SEQUENCE</scope>
</reference>
<keyword evidence="2" id="KW-1185">Reference proteome</keyword>
<evidence type="ECO:0000313" key="1">
    <source>
        <dbReference type="EMBL" id="CAI6091396.1"/>
    </source>
</evidence>
<organism evidence="1 2">
    <name type="scientific">Clonostachys chloroleuca</name>
    <dbReference type="NCBI Taxonomy" id="1926264"/>
    <lineage>
        <taxon>Eukaryota</taxon>
        <taxon>Fungi</taxon>
        <taxon>Dikarya</taxon>
        <taxon>Ascomycota</taxon>
        <taxon>Pezizomycotina</taxon>
        <taxon>Sordariomycetes</taxon>
        <taxon>Hypocreomycetidae</taxon>
        <taxon>Hypocreales</taxon>
        <taxon>Bionectriaceae</taxon>
        <taxon>Clonostachys</taxon>
    </lineage>
</organism>
<accession>A0AA35Q2B4</accession>
<dbReference type="AlphaFoldDB" id="A0AA35Q2B4"/>